<comment type="caution">
    <text evidence="10">The sequence shown here is derived from an EMBL/GenBank/DDBJ whole genome shotgun (WGS) entry which is preliminary data.</text>
</comment>
<protein>
    <submittedName>
        <fullName evidence="10">Cytochrome P450 2A9</fullName>
    </submittedName>
</protein>
<keyword evidence="9" id="KW-0812">Transmembrane</keyword>
<name>A0A1W0WPZ9_HYPEX</name>
<dbReference type="Gene3D" id="1.10.630.10">
    <property type="entry name" value="Cytochrome P450"/>
    <property type="match status" value="1"/>
</dbReference>
<feature type="region of interest" description="Disordered" evidence="8">
    <location>
        <begin position="1"/>
        <end position="48"/>
    </location>
</feature>
<dbReference type="AlphaFoldDB" id="A0A1W0WPZ9"/>
<dbReference type="InterPro" id="IPR001128">
    <property type="entry name" value="Cyt_P450"/>
</dbReference>
<evidence type="ECO:0000256" key="4">
    <source>
        <dbReference type="ARBA" id="ARBA00023002"/>
    </source>
</evidence>
<evidence type="ECO:0000256" key="3">
    <source>
        <dbReference type="ARBA" id="ARBA00022723"/>
    </source>
</evidence>
<evidence type="ECO:0000256" key="7">
    <source>
        <dbReference type="PIRSR" id="PIRSR602401-1"/>
    </source>
</evidence>
<comment type="similarity">
    <text evidence="2">Belongs to the cytochrome P450 family.</text>
</comment>
<dbReference type="GO" id="GO:0006082">
    <property type="term" value="P:organic acid metabolic process"/>
    <property type="evidence" value="ECO:0007669"/>
    <property type="project" value="TreeGrafter"/>
</dbReference>
<dbReference type="GO" id="GO:0005506">
    <property type="term" value="F:iron ion binding"/>
    <property type="evidence" value="ECO:0007669"/>
    <property type="project" value="InterPro"/>
</dbReference>
<keyword evidence="5 7" id="KW-0408">Iron</keyword>
<gene>
    <name evidence="10" type="ORF">BV898_08676</name>
</gene>
<dbReference type="Pfam" id="PF00067">
    <property type="entry name" value="p450"/>
    <property type="match status" value="1"/>
</dbReference>
<keyword evidence="4" id="KW-0560">Oxidoreductase</keyword>
<dbReference type="PRINTS" id="PR00463">
    <property type="entry name" value="EP450I"/>
</dbReference>
<dbReference type="PANTHER" id="PTHR24300">
    <property type="entry name" value="CYTOCHROME P450 508A4-RELATED"/>
    <property type="match status" value="1"/>
</dbReference>
<dbReference type="GO" id="GO:0008395">
    <property type="term" value="F:steroid hydroxylase activity"/>
    <property type="evidence" value="ECO:0007669"/>
    <property type="project" value="TreeGrafter"/>
</dbReference>
<comment type="cofactor">
    <cofactor evidence="1 7">
        <name>heme</name>
        <dbReference type="ChEBI" id="CHEBI:30413"/>
    </cofactor>
</comment>
<dbReference type="GO" id="GO:0006805">
    <property type="term" value="P:xenobiotic metabolic process"/>
    <property type="evidence" value="ECO:0007669"/>
    <property type="project" value="TreeGrafter"/>
</dbReference>
<evidence type="ECO:0000256" key="9">
    <source>
        <dbReference type="SAM" id="Phobius"/>
    </source>
</evidence>
<evidence type="ECO:0000313" key="10">
    <source>
        <dbReference type="EMBL" id="OQV17278.1"/>
    </source>
</evidence>
<keyword evidence="6" id="KW-0503">Monooxygenase</keyword>
<proteinExistence type="inferred from homology"/>
<feature type="compositionally biased region" description="Basic residues" evidence="8">
    <location>
        <begin position="1"/>
        <end position="11"/>
    </location>
</feature>
<evidence type="ECO:0000313" key="11">
    <source>
        <dbReference type="Proteomes" id="UP000192578"/>
    </source>
</evidence>
<dbReference type="PRINTS" id="PR00385">
    <property type="entry name" value="P450"/>
</dbReference>
<dbReference type="EMBL" id="MTYJ01000063">
    <property type="protein sequence ID" value="OQV17278.1"/>
    <property type="molecule type" value="Genomic_DNA"/>
</dbReference>
<evidence type="ECO:0000256" key="8">
    <source>
        <dbReference type="SAM" id="MobiDB-lite"/>
    </source>
</evidence>
<keyword evidence="7" id="KW-0349">Heme</keyword>
<dbReference type="PANTHER" id="PTHR24300:SF403">
    <property type="entry name" value="CYTOCHROME P450 306A1"/>
    <property type="match status" value="1"/>
</dbReference>
<evidence type="ECO:0000256" key="1">
    <source>
        <dbReference type="ARBA" id="ARBA00001971"/>
    </source>
</evidence>
<dbReference type="InterPro" id="IPR036396">
    <property type="entry name" value="Cyt_P450_sf"/>
</dbReference>
<dbReference type="OrthoDB" id="2789670at2759"/>
<feature type="binding site" description="axial binding residue" evidence="7">
    <location>
        <position position="523"/>
    </location>
    <ligand>
        <name>heme</name>
        <dbReference type="ChEBI" id="CHEBI:30413"/>
    </ligand>
    <ligandPart>
        <name>Fe</name>
        <dbReference type="ChEBI" id="CHEBI:18248"/>
    </ligandPart>
</feature>
<accession>A0A1W0WPZ9</accession>
<dbReference type="Proteomes" id="UP000192578">
    <property type="component" value="Unassembled WGS sequence"/>
</dbReference>
<dbReference type="GO" id="GO:0020037">
    <property type="term" value="F:heme binding"/>
    <property type="evidence" value="ECO:0007669"/>
    <property type="project" value="InterPro"/>
</dbReference>
<reference evidence="11" key="1">
    <citation type="submission" date="2017-01" db="EMBL/GenBank/DDBJ databases">
        <title>Comparative genomics of anhydrobiosis in the tardigrade Hypsibius dujardini.</title>
        <authorList>
            <person name="Yoshida Y."/>
            <person name="Koutsovoulos G."/>
            <person name="Laetsch D."/>
            <person name="Stevens L."/>
            <person name="Kumar S."/>
            <person name="Horikawa D."/>
            <person name="Ishino K."/>
            <person name="Komine S."/>
            <person name="Tomita M."/>
            <person name="Blaxter M."/>
            <person name="Arakawa K."/>
        </authorList>
    </citation>
    <scope>NUCLEOTIDE SEQUENCE [LARGE SCALE GENOMIC DNA]</scope>
    <source>
        <strain evidence="11">Z151</strain>
    </source>
</reference>
<dbReference type="GO" id="GO:0005737">
    <property type="term" value="C:cytoplasm"/>
    <property type="evidence" value="ECO:0007669"/>
    <property type="project" value="TreeGrafter"/>
</dbReference>
<keyword evidence="3 7" id="KW-0479">Metal-binding</keyword>
<evidence type="ECO:0000256" key="6">
    <source>
        <dbReference type="ARBA" id="ARBA00023033"/>
    </source>
</evidence>
<dbReference type="InterPro" id="IPR002401">
    <property type="entry name" value="Cyt_P450_E_grp-I"/>
</dbReference>
<dbReference type="GO" id="GO:0016712">
    <property type="term" value="F:oxidoreductase activity, acting on paired donors, with incorporation or reduction of molecular oxygen, reduced flavin or flavoprotein as one donor, and incorporation of one atom of oxygen"/>
    <property type="evidence" value="ECO:0007669"/>
    <property type="project" value="TreeGrafter"/>
</dbReference>
<sequence length="579" mass="65269">MGRRKQRRKVGKKDVENSKRRSGGRSGDPWDGKAKGQKPHTWKAFRTPDYPTRRAPVYREQGTAQLLREGPKGLNVMNLPQLSLLPLVCVACSIGFLLWHYRRKHKGIPPGPIGLPVLGYVPFLGPHPQDAFIALGKRYGNVFSFYMGSQLTIVLNDYHAVKAAFSEQADTFNGRAGGFVSTYIRQDTKGKTHGLGAPHGKTWKDGRRFMIQTLRDLGMGRSHLQSRIIEEADRLIDTFLQFNGQSFDPAPWLYAFSGSIIGSLLFGPGYDRTDPAFTATMARLRENDQFRALTWPLQCFPWLRHVPGPFKRLWGMVVANTQQILLFMRCQVAEHRSTHPAKEEARDYIQAFLNKQISLQETGVTELQAFEDEELIQSLRGLSSAGVVTSASTMSWLLFYLLHNCHVQEKIHQELDRAIESGQSVTIEDRVKLPYLEAVIREAQRLGNVSPLGLPHTNHRETTLLGHRIPANSFIIANYKAVHVDPAFWHAPHEFDPTRFLDKDGRINEPAHFMPFSIGKRACGGEALARMVLFLFTANILQRLRITGPTDRPLPPSTASVTFLHTTPAAFSMRAFART</sequence>
<keyword evidence="9" id="KW-1133">Transmembrane helix</keyword>
<organism evidence="10 11">
    <name type="scientific">Hypsibius exemplaris</name>
    <name type="common">Freshwater tardigrade</name>
    <dbReference type="NCBI Taxonomy" id="2072580"/>
    <lineage>
        <taxon>Eukaryota</taxon>
        <taxon>Metazoa</taxon>
        <taxon>Ecdysozoa</taxon>
        <taxon>Tardigrada</taxon>
        <taxon>Eutardigrada</taxon>
        <taxon>Parachela</taxon>
        <taxon>Hypsibioidea</taxon>
        <taxon>Hypsibiidae</taxon>
        <taxon>Hypsibius</taxon>
    </lineage>
</organism>
<dbReference type="FunFam" id="1.10.630.10:FF:000036">
    <property type="entry name" value="CYtochrome P450 family"/>
    <property type="match status" value="1"/>
</dbReference>
<dbReference type="InterPro" id="IPR050182">
    <property type="entry name" value="Cytochrome_P450_fam2"/>
</dbReference>
<keyword evidence="11" id="KW-1185">Reference proteome</keyword>
<keyword evidence="9" id="KW-0472">Membrane</keyword>
<evidence type="ECO:0000256" key="5">
    <source>
        <dbReference type="ARBA" id="ARBA00023004"/>
    </source>
</evidence>
<feature type="transmembrane region" description="Helical" evidence="9">
    <location>
        <begin position="82"/>
        <end position="101"/>
    </location>
</feature>
<evidence type="ECO:0000256" key="2">
    <source>
        <dbReference type="ARBA" id="ARBA00010617"/>
    </source>
</evidence>
<dbReference type="SUPFAM" id="SSF48264">
    <property type="entry name" value="Cytochrome P450"/>
    <property type="match status" value="1"/>
</dbReference>